<keyword evidence="5 6" id="KW-0472">Membrane</keyword>
<feature type="transmembrane region" description="Helical" evidence="6">
    <location>
        <begin position="54"/>
        <end position="76"/>
    </location>
</feature>
<feature type="transmembrane region" description="Helical" evidence="6">
    <location>
        <begin position="299"/>
        <end position="317"/>
    </location>
</feature>
<feature type="transmembrane region" description="Helical" evidence="6">
    <location>
        <begin position="230"/>
        <end position="247"/>
    </location>
</feature>
<feature type="transmembrane region" description="Helical" evidence="6">
    <location>
        <begin position="329"/>
        <end position="351"/>
    </location>
</feature>
<sequence length="696" mass="77611">MKFVSVFFRVANLDAVSQAWPSSYGSSIPRRLRMPNQLEPNYLDEPEEFSLWRFVFKLIKIALLLLLWGFFTYILVRIATTPDESSVVTILPNETLLRIVSLPNDAVRISMWGPFDRHSKSEDQPLVGVRLEWRDSGQNKILERSDMWNIYLLKNDDDSFVGTTNTLHVSRTKMSNAKSMISLEGKNDRPVSLLMVVSVCPLVTNHGVIYASLLLIGLYILIVFELTDRTFAALLMATTGIAILTALGNRPTLQKIISWVDFETLMLLLGMMIMVAIMSETGIFDWMAVLAYRISKGHPWPLLILLSSITALMSCILDNVTMLLLMAPIAIRLCEAIGVQTPLVLIAVVLYSNLGGTLTPVGDPPNVIIATNPVVEENGIDFATFTVHMLPGVLLAVFAGFGVNYLTMRKSLFKLGDQQIQLTAERDANRPRLSADISLRVAQMRERQSARPCVRPSENYFEILAQLEAHHRIRDKTLLIKCILTMAFAIICFLMHSMPFMPGATLGWVAVLAAFLLLILAKMNDIETILDQVEWSALLFLAALFVLTEAVDQLGFIHWLGECTVKLIMSVGEQHQTTVGILIILWMTAILAAFVGNVPVTTMILRLNIALHRNEAIRMPLSPLIWALSYGACFGGNGTLIGASANVVAAAIAHQYGYKISFIQFFIYGFPMMLVTISLAMVYLLVAHSVFTWHRT</sequence>
<feature type="transmembrane region" description="Helical" evidence="6">
    <location>
        <begin position="504"/>
        <end position="523"/>
    </location>
</feature>
<reference evidence="9" key="1">
    <citation type="journal article" date="2021" name="Elife">
        <title>Highly contiguous assemblies of 101 drosophilid genomes.</title>
        <authorList>
            <person name="Kim B.Y."/>
            <person name="Wang J.R."/>
            <person name="Miller D.E."/>
            <person name="Barmina O."/>
            <person name="Delaney E."/>
            <person name="Thompson A."/>
            <person name="Comeault A.A."/>
            <person name="Peede D."/>
            <person name="D'Agostino E.R."/>
            <person name="Pelaez J."/>
            <person name="Aguilar J.M."/>
            <person name="Haji D."/>
            <person name="Matsunaga T."/>
            <person name="Armstrong E.E."/>
            <person name="Zych M."/>
            <person name="Ogawa Y."/>
            <person name="Stamenkovic-Radak M."/>
            <person name="Jelic M."/>
            <person name="Veselinovic M.S."/>
            <person name="Tanaskovic M."/>
            <person name="Eric P."/>
            <person name="Gao J.J."/>
            <person name="Katoh T.K."/>
            <person name="Toda M.J."/>
            <person name="Watabe H."/>
            <person name="Watada M."/>
            <person name="Davis J.S."/>
            <person name="Moyle L.C."/>
            <person name="Manoli G."/>
            <person name="Bertolini E."/>
            <person name="Kostal V."/>
            <person name="Hawley R.S."/>
            <person name="Takahashi A."/>
            <person name="Jones C.D."/>
            <person name="Price D.K."/>
            <person name="Whiteman N."/>
            <person name="Kopp A."/>
            <person name="Matute D.R."/>
            <person name="Petrov D.A."/>
        </authorList>
    </citation>
    <scope>NUCLEOTIDE SEQUENCE [LARGE SCALE GENOMIC DNA]</scope>
</reference>
<name>A0ABM5GVF9_DRORH</name>
<feature type="transmembrane region" description="Helical" evidence="6">
    <location>
        <begin position="665"/>
        <end position="686"/>
    </location>
</feature>
<keyword evidence="3 6" id="KW-0812">Transmembrane</keyword>
<dbReference type="RefSeq" id="XP_016969896.2">
    <property type="nucleotide sequence ID" value="XM_017114407.2"/>
</dbReference>
<feature type="domain" description="Citrate transporter-like" evidence="7">
    <location>
        <begin position="219"/>
        <end position="631"/>
    </location>
</feature>
<feature type="transmembrane region" description="Helical" evidence="6">
    <location>
        <begin position="535"/>
        <end position="559"/>
    </location>
</feature>
<evidence type="ECO:0000256" key="3">
    <source>
        <dbReference type="ARBA" id="ARBA00022692"/>
    </source>
</evidence>
<dbReference type="Proteomes" id="UP001652680">
    <property type="component" value="Unassembled WGS sequence"/>
</dbReference>
<keyword evidence="4 6" id="KW-1133">Transmembrane helix</keyword>
<evidence type="ECO:0000256" key="2">
    <source>
        <dbReference type="ARBA" id="ARBA00022448"/>
    </source>
</evidence>
<dbReference type="InterPro" id="IPR004680">
    <property type="entry name" value="Cit_transptr-like_dom"/>
</dbReference>
<evidence type="ECO:0000256" key="4">
    <source>
        <dbReference type="ARBA" id="ARBA00022989"/>
    </source>
</evidence>
<dbReference type="CDD" id="cd01116">
    <property type="entry name" value="P_permease"/>
    <property type="match status" value="1"/>
</dbReference>
<dbReference type="GeneID" id="108037761"/>
<dbReference type="EnsemblMetazoa" id="XM_017114407.2">
    <property type="protein sequence ID" value="XP_016969896.2"/>
    <property type="gene ID" value="LOC108037761"/>
</dbReference>
<protein>
    <recommendedName>
        <fullName evidence="7">Citrate transporter-like domain-containing protein</fullName>
    </recommendedName>
</protein>
<feature type="transmembrane region" description="Helical" evidence="6">
    <location>
        <begin position="478"/>
        <end position="498"/>
    </location>
</feature>
<dbReference type="Pfam" id="PF03600">
    <property type="entry name" value="CitMHS"/>
    <property type="match status" value="1"/>
</dbReference>
<dbReference type="PANTHER" id="PTHR43568">
    <property type="entry name" value="P PROTEIN"/>
    <property type="match status" value="1"/>
</dbReference>
<evidence type="ECO:0000313" key="9">
    <source>
        <dbReference type="Proteomes" id="UP001652680"/>
    </source>
</evidence>
<comment type="subcellular location">
    <subcellularLocation>
        <location evidence="1">Membrane</location>
        <topology evidence="1">Multi-pass membrane protein</topology>
    </subcellularLocation>
</comment>
<keyword evidence="9" id="KW-1185">Reference proteome</keyword>
<evidence type="ECO:0000256" key="1">
    <source>
        <dbReference type="ARBA" id="ARBA00004141"/>
    </source>
</evidence>
<dbReference type="InterPro" id="IPR051475">
    <property type="entry name" value="Diverse_Ion_Transporter"/>
</dbReference>
<evidence type="ECO:0000256" key="5">
    <source>
        <dbReference type="ARBA" id="ARBA00023136"/>
    </source>
</evidence>
<dbReference type="PANTHER" id="PTHR43568:SF1">
    <property type="entry name" value="P PROTEIN"/>
    <property type="match status" value="1"/>
</dbReference>
<reference evidence="8" key="2">
    <citation type="submission" date="2025-05" db="UniProtKB">
        <authorList>
            <consortium name="EnsemblMetazoa"/>
        </authorList>
    </citation>
    <scope>IDENTIFICATION</scope>
</reference>
<evidence type="ECO:0000313" key="8">
    <source>
        <dbReference type="EnsemblMetazoa" id="XP_016969896.2"/>
    </source>
</evidence>
<keyword evidence="2" id="KW-0813">Transport</keyword>
<evidence type="ECO:0000259" key="7">
    <source>
        <dbReference type="Pfam" id="PF03600"/>
    </source>
</evidence>
<proteinExistence type="predicted"/>
<feature type="transmembrane region" description="Helical" evidence="6">
    <location>
        <begin position="579"/>
        <end position="605"/>
    </location>
</feature>
<feature type="transmembrane region" description="Helical" evidence="6">
    <location>
        <begin position="382"/>
        <end position="406"/>
    </location>
</feature>
<feature type="transmembrane region" description="Helical" evidence="6">
    <location>
        <begin position="625"/>
        <end position="653"/>
    </location>
</feature>
<accession>A0ABM5GVF9</accession>
<evidence type="ECO:0000256" key="6">
    <source>
        <dbReference type="SAM" id="Phobius"/>
    </source>
</evidence>
<feature type="transmembrane region" description="Helical" evidence="6">
    <location>
        <begin position="259"/>
        <end position="279"/>
    </location>
</feature>
<feature type="transmembrane region" description="Helical" evidence="6">
    <location>
        <begin position="191"/>
        <end position="224"/>
    </location>
</feature>
<organism evidence="8 9">
    <name type="scientific">Drosophila rhopaloa</name>
    <name type="common">Fruit fly</name>
    <dbReference type="NCBI Taxonomy" id="1041015"/>
    <lineage>
        <taxon>Eukaryota</taxon>
        <taxon>Metazoa</taxon>
        <taxon>Ecdysozoa</taxon>
        <taxon>Arthropoda</taxon>
        <taxon>Hexapoda</taxon>
        <taxon>Insecta</taxon>
        <taxon>Pterygota</taxon>
        <taxon>Neoptera</taxon>
        <taxon>Endopterygota</taxon>
        <taxon>Diptera</taxon>
        <taxon>Brachycera</taxon>
        <taxon>Muscomorpha</taxon>
        <taxon>Ephydroidea</taxon>
        <taxon>Drosophilidae</taxon>
        <taxon>Drosophila</taxon>
        <taxon>Sophophora</taxon>
    </lineage>
</organism>